<keyword evidence="1" id="KW-0560">Oxidoreductase</keyword>
<dbReference type="KEGG" id="pum:HGP31_15250"/>
<sequence>MSKKTTLKVGFIGLGDQGGPMAQAIAESGFELHIWARRPHSLEALAGAPHIVEKTVQTLAENCDVVCLCLTDDKDIVSLLDSGLRHGLKPGAVLVNHGTGDPGESRRLAAELQQRGIPYLDAPVSGGRPGALARTLTTMVGGESQTFSKVRAVFETFSRRVSLLGPSGAGQMTKLLNNALTMSNLKNAVDVFSLGKSVGMDLVQLHEVIAMSSGSSTVLRAINNEITADIAPHLQGLMHKDIEHFADAILDAGLNPQVMRDRCLAGADGLVELVGQLAV</sequence>
<dbReference type="Gene3D" id="3.40.50.720">
    <property type="entry name" value="NAD(P)-binding Rossmann-like Domain"/>
    <property type="match status" value="1"/>
</dbReference>
<dbReference type="Pfam" id="PF03446">
    <property type="entry name" value="NAD_binding_2"/>
    <property type="match status" value="1"/>
</dbReference>
<evidence type="ECO:0000256" key="1">
    <source>
        <dbReference type="ARBA" id="ARBA00023002"/>
    </source>
</evidence>
<dbReference type="Gene3D" id="1.10.1040.10">
    <property type="entry name" value="N-(1-d-carboxylethyl)-l-norvaline Dehydrogenase, domain 2"/>
    <property type="match status" value="1"/>
</dbReference>
<accession>A0AAE6ZVI7</accession>
<proteinExistence type="predicted"/>
<name>A0AAE6ZVI7_9PSED</name>
<dbReference type="InterPro" id="IPR013328">
    <property type="entry name" value="6PGD_dom2"/>
</dbReference>
<dbReference type="SUPFAM" id="SSF51735">
    <property type="entry name" value="NAD(P)-binding Rossmann-fold domains"/>
    <property type="match status" value="1"/>
</dbReference>
<dbReference type="GO" id="GO:0051287">
    <property type="term" value="F:NAD binding"/>
    <property type="evidence" value="ECO:0007669"/>
    <property type="project" value="InterPro"/>
</dbReference>
<evidence type="ECO:0000259" key="5">
    <source>
        <dbReference type="Pfam" id="PF14833"/>
    </source>
</evidence>
<evidence type="ECO:0000313" key="7">
    <source>
        <dbReference type="Proteomes" id="UP000501367"/>
    </source>
</evidence>
<protein>
    <submittedName>
        <fullName evidence="6">NAD(P)-dependent oxidoreductase</fullName>
    </submittedName>
</protein>
<dbReference type="SUPFAM" id="SSF48179">
    <property type="entry name" value="6-phosphogluconate dehydrogenase C-terminal domain-like"/>
    <property type="match status" value="1"/>
</dbReference>
<dbReference type="GO" id="GO:0016491">
    <property type="term" value="F:oxidoreductase activity"/>
    <property type="evidence" value="ECO:0007669"/>
    <property type="project" value="UniProtKB-KW"/>
</dbReference>
<dbReference type="InterPro" id="IPR015815">
    <property type="entry name" value="HIBADH-related"/>
</dbReference>
<evidence type="ECO:0000256" key="3">
    <source>
        <dbReference type="PIRSR" id="PIRSR000103-1"/>
    </source>
</evidence>
<dbReference type="RefSeq" id="WP_168758100.1">
    <property type="nucleotide sequence ID" value="NZ_CP051487.1"/>
</dbReference>
<keyword evidence="2" id="KW-0520">NAD</keyword>
<evidence type="ECO:0000313" key="6">
    <source>
        <dbReference type="EMBL" id="QJC79608.1"/>
    </source>
</evidence>
<dbReference type="GeneID" id="72194952"/>
<dbReference type="InterPro" id="IPR006115">
    <property type="entry name" value="6PGDH_NADP-bd"/>
</dbReference>
<dbReference type="PANTHER" id="PTHR43060">
    <property type="entry name" value="3-HYDROXYISOBUTYRATE DEHYDROGENASE-LIKE 1, MITOCHONDRIAL-RELATED"/>
    <property type="match status" value="1"/>
</dbReference>
<dbReference type="EMBL" id="CP051487">
    <property type="protein sequence ID" value="QJC79608.1"/>
    <property type="molecule type" value="Genomic_DNA"/>
</dbReference>
<dbReference type="PANTHER" id="PTHR43060:SF15">
    <property type="entry name" value="3-HYDROXYISOBUTYRATE DEHYDROGENASE-LIKE 1, MITOCHONDRIAL-RELATED"/>
    <property type="match status" value="1"/>
</dbReference>
<feature type="domain" description="3-hydroxyisobutyrate dehydrogenase-like NAD-binding" evidence="5">
    <location>
        <begin position="168"/>
        <end position="254"/>
    </location>
</feature>
<evidence type="ECO:0000259" key="4">
    <source>
        <dbReference type="Pfam" id="PF03446"/>
    </source>
</evidence>
<dbReference type="InterPro" id="IPR008927">
    <property type="entry name" value="6-PGluconate_DH-like_C_sf"/>
</dbReference>
<dbReference type="Pfam" id="PF14833">
    <property type="entry name" value="NAD_binding_11"/>
    <property type="match status" value="1"/>
</dbReference>
<dbReference type="AlphaFoldDB" id="A0AAE6ZVI7"/>
<dbReference type="GO" id="GO:0050661">
    <property type="term" value="F:NADP binding"/>
    <property type="evidence" value="ECO:0007669"/>
    <property type="project" value="InterPro"/>
</dbReference>
<reference evidence="6 7" key="1">
    <citation type="submission" date="2020-04" db="EMBL/GenBank/DDBJ databases">
        <authorList>
            <person name="Yao Y."/>
            <person name="He Z."/>
        </authorList>
    </citation>
    <scope>NUCLEOTIDE SEQUENCE [LARGE SCALE GENOMIC DNA]</scope>
    <source>
        <strain evidence="6 7">CY-1</strain>
    </source>
</reference>
<feature type="active site" evidence="3">
    <location>
        <position position="174"/>
    </location>
</feature>
<evidence type="ECO:0000256" key="2">
    <source>
        <dbReference type="ARBA" id="ARBA00023027"/>
    </source>
</evidence>
<dbReference type="InterPro" id="IPR029154">
    <property type="entry name" value="HIBADH-like_NADP-bd"/>
</dbReference>
<dbReference type="InterPro" id="IPR036291">
    <property type="entry name" value="NAD(P)-bd_dom_sf"/>
</dbReference>
<feature type="domain" description="6-phosphogluconate dehydrogenase NADP-binding" evidence="4">
    <location>
        <begin position="8"/>
        <end position="165"/>
    </location>
</feature>
<dbReference type="PIRSF" id="PIRSF000103">
    <property type="entry name" value="HIBADH"/>
    <property type="match status" value="1"/>
</dbReference>
<organism evidence="6 7">
    <name type="scientific">Pseudomonas umsongensis</name>
    <dbReference type="NCBI Taxonomy" id="198618"/>
    <lineage>
        <taxon>Bacteria</taxon>
        <taxon>Pseudomonadati</taxon>
        <taxon>Pseudomonadota</taxon>
        <taxon>Gammaproteobacteria</taxon>
        <taxon>Pseudomonadales</taxon>
        <taxon>Pseudomonadaceae</taxon>
        <taxon>Pseudomonas</taxon>
    </lineage>
</organism>
<dbReference type="Proteomes" id="UP000501367">
    <property type="component" value="Chromosome"/>
</dbReference>
<gene>
    <name evidence="6" type="ORF">HGP31_15250</name>
</gene>